<dbReference type="Pfam" id="PF00560">
    <property type="entry name" value="LRR_1"/>
    <property type="match status" value="2"/>
</dbReference>
<reference evidence="3" key="2">
    <citation type="submission" date="2025-08" db="UniProtKB">
        <authorList>
            <consortium name="RefSeq"/>
        </authorList>
    </citation>
    <scope>IDENTIFICATION</scope>
    <source>
        <tissue evidence="3">Leaf</tissue>
    </source>
</reference>
<dbReference type="Proteomes" id="UP000813463">
    <property type="component" value="Chromosome 4"/>
</dbReference>
<keyword evidence="2" id="KW-1185">Reference proteome</keyword>
<name>A0ABM3QGZ3_SPIOL</name>
<dbReference type="SUPFAM" id="SSF52058">
    <property type="entry name" value="L domain-like"/>
    <property type="match status" value="1"/>
</dbReference>
<evidence type="ECO:0000313" key="3">
    <source>
        <dbReference type="RefSeq" id="XP_056682620.1"/>
    </source>
</evidence>
<dbReference type="Gene3D" id="3.80.10.10">
    <property type="entry name" value="Ribonuclease Inhibitor"/>
    <property type="match status" value="1"/>
</dbReference>
<dbReference type="InterPro" id="IPR053211">
    <property type="entry name" value="DNA_repair-toleration"/>
</dbReference>
<dbReference type="InterPro" id="IPR032675">
    <property type="entry name" value="LRR_dom_sf"/>
</dbReference>
<accession>A0ABM3QGZ3</accession>
<evidence type="ECO:0000313" key="2">
    <source>
        <dbReference type="Proteomes" id="UP000813463"/>
    </source>
</evidence>
<organism evidence="2 3">
    <name type="scientific">Spinacia oleracea</name>
    <name type="common">Spinach</name>
    <dbReference type="NCBI Taxonomy" id="3562"/>
    <lineage>
        <taxon>Eukaryota</taxon>
        <taxon>Viridiplantae</taxon>
        <taxon>Streptophyta</taxon>
        <taxon>Embryophyta</taxon>
        <taxon>Tracheophyta</taxon>
        <taxon>Spermatophyta</taxon>
        <taxon>Magnoliopsida</taxon>
        <taxon>eudicotyledons</taxon>
        <taxon>Gunneridae</taxon>
        <taxon>Pentapetalae</taxon>
        <taxon>Caryophyllales</taxon>
        <taxon>Chenopodiaceae</taxon>
        <taxon>Chenopodioideae</taxon>
        <taxon>Anserineae</taxon>
        <taxon>Spinacia</taxon>
    </lineage>
</organism>
<protein>
    <submittedName>
        <fullName evidence="3">Polygalacturonase inhibitor 1-like</fullName>
    </submittedName>
</protein>
<evidence type="ECO:0000256" key="1">
    <source>
        <dbReference type="ARBA" id="ARBA00022729"/>
    </source>
</evidence>
<dbReference type="PANTHER" id="PTHR48060:SF21">
    <property type="entry name" value="L DOMAIN-LIKE PROTEIN"/>
    <property type="match status" value="1"/>
</dbReference>
<dbReference type="RefSeq" id="XP_056682620.1">
    <property type="nucleotide sequence ID" value="XM_056826642.1"/>
</dbReference>
<proteinExistence type="predicted"/>
<dbReference type="InterPro" id="IPR001611">
    <property type="entry name" value="Leu-rich_rpt"/>
</dbReference>
<gene>
    <name evidence="3" type="primary">LOC130459332</name>
</gene>
<reference evidence="2" key="1">
    <citation type="journal article" date="2021" name="Nat. Commun.">
        <title>Genomic analyses provide insights into spinach domestication and the genetic basis of agronomic traits.</title>
        <authorList>
            <person name="Cai X."/>
            <person name="Sun X."/>
            <person name="Xu C."/>
            <person name="Sun H."/>
            <person name="Wang X."/>
            <person name="Ge C."/>
            <person name="Zhang Z."/>
            <person name="Wang Q."/>
            <person name="Fei Z."/>
            <person name="Jiao C."/>
            <person name="Wang Q."/>
        </authorList>
    </citation>
    <scope>NUCLEOTIDE SEQUENCE [LARGE SCALE GENOMIC DNA]</scope>
    <source>
        <strain evidence="2">cv. Varoflay</strain>
    </source>
</reference>
<dbReference type="PANTHER" id="PTHR48060">
    <property type="entry name" value="DNA DAMAGE-REPAIR/TOLERATION PROTEIN DRT100"/>
    <property type="match status" value="1"/>
</dbReference>
<sequence>MGMRDCQLPNDVPIKHTHFIKHHNHCCDWDVVGCGNGGDTEFTPPPGRVTSFILYGNINLGVDMISGEIPPVIADLPYLHTIKFANLPNLTGSIPLTIKKLVNLSSITLDYTNLSGPIPEILSQIKTLKRIELISSGFSGTIPSSLSLLPNLRELVLSQNNLSGSIPESFGSFKRRLSILRLDTNGLSGPIPKSLGQANIEALDLSQNNFTGDVTFLFKSDKPMQQVILRQNHFKFNFSNVDLPWSLNYIDMSYNQLYGSLPRRLGQLPKLIYVSFRFNHLCGKVPKGGRLKQFKAFFNNKCLCDAPGLPVCK</sequence>
<keyword evidence="1" id="KW-0732">Signal</keyword>
<dbReference type="GeneID" id="130459332"/>